<feature type="region of interest" description="Disordered" evidence="1">
    <location>
        <begin position="38"/>
        <end position="62"/>
    </location>
</feature>
<organism evidence="2 3">
    <name type="scientific">Pseudovirgaria hyperparasitica</name>
    <dbReference type="NCBI Taxonomy" id="470096"/>
    <lineage>
        <taxon>Eukaryota</taxon>
        <taxon>Fungi</taxon>
        <taxon>Dikarya</taxon>
        <taxon>Ascomycota</taxon>
        <taxon>Pezizomycotina</taxon>
        <taxon>Dothideomycetes</taxon>
        <taxon>Dothideomycetes incertae sedis</taxon>
        <taxon>Acrospermales</taxon>
        <taxon>Acrospermaceae</taxon>
        <taxon>Pseudovirgaria</taxon>
    </lineage>
</organism>
<feature type="region of interest" description="Disordered" evidence="1">
    <location>
        <begin position="74"/>
        <end position="103"/>
    </location>
</feature>
<dbReference type="AlphaFoldDB" id="A0A6A6WMV7"/>
<gene>
    <name evidence="2" type="ORF">EJ05DRAFT_496263</name>
</gene>
<evidence type="ECO:0000256" key="1">
    <source>
        <dbReference type="SAM" id="MobiDB-lite"/>
    </source>
</evidence>
<feature type="compositionally biased region" description="Basic residues" evidence="1">
    <location>
        <begin position="85"/>
        <end position="103"/>
    </location>
</feature>
<feature type="compositionally biased region" description="Polar residues" evidence="1">
    <location>
        <begin position="38"/>
        <end position="60"/>
    </location>
</feature>
<accession>A0A6A6WMV7</accession>
<reference evidence="2" key="1">
    <citation type="journal article" date="2020" name="Stud. Mycol.">
        <title>101 Dothideomycetes genomes: a test case for predicting lifestyles and emergence of pathogens.</title>
        <authorList>
            <person name="Haridas S."/>
            <person name="Albert R."/>
            <person name="Binder M."/>
            <person name="Bloem J."/>
            <person name="Labutti K."/>
            <person name="Salamov A."/>
            <person name="Andreopoulos B."/>
            <person name="Baker S."/>
            <person name="Barry K."/>
            <person name="Bills G."/>
            <person name="Bluhm B."/>
            <person name="Cannon C."/>
            <person name="Castanera R."/>
            <person name="Culley D."/>
            <person name="Daum C."/>
            <person name="Ezra D."/>
            <person name="Gonzalez J."/>
            <person name="Henrissat B."/>
            <person name="Kuo A."/>
            <person name="Liang C."/>
            <person name="Lipzen A."/>
            <person name="Lutzoni F."/>
            <person name="Magnuson J."/>
            <person name="Mondo S."/>
            <person name="Nolan M."/>
            <person name="Ohm R."/>
            <person name="Pangilinan J."/>
            <person name="Park H.-J."/>
            <person name="Ramirez L."/>
            <person name="Alfaro M."/>
            <person name="Sun H."/>
            <person name="Tritt A."/>
            <person name="Yoshinaga Y."/>
            <person name="Zwiers L.-H."/>
            <person name="Turgeon B."/>
            <person name="Goodwin S."/>
            <person name="Spatafora J."/>
            <person name="Crous P."/>
            <person name="Grigoriev I."/>
        </authorList>
    </citation>
    <scope>NUCLEOTIDE SEQUENCE</scope>
    <source>
        <strain evidence="2">CBS 121739</strain>
    </source>
</reference>
<dbReference type="EMBL" id="ML996565">
    <property type="protein sequence ID" value="KAF2763436.1"/>
    <property type="molecule type" value="Genomic_DNA"/>
</dbReference>
<evidence type="ECO:0000313" key="2">
    <source>
        <dbReference type="EMBL" id="KAF2763436.1"/>
    </source>
</evidence>
<protein>
    <submittedName>
        <fullName evidence="2">Uncharacterized protein</fullName>
    </submittedName>
</protein>
<dbReference type="Proteomes" id="UP000799437">
    <property type="component" value="Unassembled WGS sequence"/>
</dbReference>
<dbReference type="GeneID" id="54487414"/>
<evidence type="ECO:0000313" key="3">
    <source>
        <dbReference type="Proteomes" id="UP000799437"/>
    </source>
</evidence>
<sequence length="207" mass="23963">MALQFLDEVNRRLHRPQQRKSRLAPYFDAHYEFQTLYKSPSASRSPSPELSRTPRSTWSAGISRKRSWSSVESVSEASSTSLDVKRRRINPTTRKQHLPTSRYMRHVNKHTSLQHTGDRALRSCLPSSTRREKTGRSVISTPRYLKRSQHSSLEDTRLGKLRMPTKVTKKAKKKSTDHGSLRSNVRYSLRHMPARLNKAVWRALDAT</sequence>
<keyword evidence="3" id="KW-1185">Reference proteome</keyword>
<name>A0A6A6WMV7_9PEZI</name>
<proteinExistence type="predicted"/>
<dbReference type="RefSeq" id="XP_033605887.1">
    <property type="nucleotide sequence ID" value="XM_033746360.1"/>
</dbReference>